<dbReference type="Pfam" id="PF08448">
    <property type="entry name" value="PAS_4"/>
    <property type="match status" value="2"/>
</dbReference>
<dbReference type="CDD" id="cd00082">
    <property type="entry name" value="HisKA"/>
    <property type="match status" value="1"/>
</dbReference>
<dbReference type="Pfam" id="PF00512">
    <property type="entry name" value="HisKA"/>
    <property type="match status" value="1"/>
</dbReference>
<dbReference type="EMBL" id="BRXS01000005">
    <property type="protein sequence ID" value="GLC26914.1"/>
    <property type="molecule type" value="Genomic_DNA"/>
</dbReference>
<keyword evidence="8" id="KW-1185">Reference proteome</keyword>
<evidence type="ECO:0000259" key="6">
    <source>
        <dbReference type="PROSITE" id="PS50109"/>
    </source>
</evidence>
<dbReference type="CDD" id="cd16922">
    <property type="entry name" value="HATPase_EvgS-ArcB-TorS-like"/>
    <property type="match status" value="1"/>
</dbReference>
<comment type="caution">
    <text evidence="7">The sequence shown here is derived from an EMBL/GenBank/DDBJ whole genome shotgun (WGS) entry which is preliminary data.</text>
</comment>
<dbReference type="InterPro" id="IPR035965">
    <property type="entry name" value="PAS-like_dom_sf"/>
</dbReference>
<dbReference type="InterPro" id="IPR005467">
    <property type="entry name" value="His_kinase_dom"/>
</dbReference>
<proteinExistence type="predicted"/>
<dbReference type="GO" id="GO:0000155">
    <property type="term" value="F:phosphorelay sensor kinase activity"/>
    <property type="evidence" value="ECO:0007669"/>
    <property type="project" value="InterPro"/>
</dbReference>
<dbReference type="PRINTS" id="PR00344">
    <property type="entry name" value="BCTRLSENSOR"/>
</dbReference>
<evidence type="ECO:0000256" key="1">
    <source>
        <dbReference type="ARBA" id="ARBA00000085"/>
    </source>
</evidence>
<dbReference type="Gene3D" id="3.30.450.20">
    <property type="entry name" value="PAS domain"/>
    <property type="match status" value="2"/>
</dbReference>
<evidence type="ECO:0000256" key="5">
    <source>
        <dbReference type="ARBA" id="ARBA00022777"/>
    </source>
</evidence>
<dbReference type="PANTHER" id="PTHR43047:SF63">
    <property type="entry name" value="HISTIDINE KINASE"/>
    <property type="match status" value="1"/>
</dbReference>
<name>A0AA37Q5F2_9BACT</name>
<dbReference type="InterPro" id="IPR036097">
    <property type="entry name" value="HisK_dim/P_sf"/>
</dbReference>
<protein>
    <recommendedName>
        <fullName evidence="2">histidine kinase</fullName>
        <ecNumber evidence="2">2.7.13.3</ecNumber>
    </recommendedName>
</protein>
<dbReference type="InterPro" id="IPR013656">
    <property type="entry name" value="PAS_4"/>
</dbReference>
<feature type="domain" description="Histidine kinase" evidence="6">
    <location>
        <begin position="524"/>
        <end position="747"/>
    </location>
</feature>
<dbReference type="Proteomes" id="UP001161325">
    <property type="component" value="Unassembled WGS sequence"/>
</dbReference>
<dbReference type="SUPFAM" id="SSF47384">
    <property type="entry name" value="Homodimeric domain of signal transducing histidine kinase"/>
    <property type="match status" value="1"/>
</dbReference>
<accession>A0AA37Q5F2</accession>
<keyword evidence="4" id="KW-0808">Transferase</keyword>
<dbReference type="SUPFAM" id="SSF55785">
    <property type="entry name" value="PYP-like sensor domain (PAS domain)"/>
    <property type="match status" value="2"/>
</dbReference>
<sequence>MTANGGTVIADPGEAVFAAPGEMAARCREIDWAATPLGPVERWSTSLRTTVGLVLSSRQPMFLWWGPKLVQFHNDAYRPSLGTGGRADRALGACGREFWTDIWPVIGPQIEQVMTTGVPVWHEDLYLPIERNGRLEDVWWTYSYSAVRDDDGRIAGTLVVCMETTERVLTERRLKESAATLEERTTAVERALAETALAESHLRDVFSQAPVGVAVLTGPSLVYEIANARYAESMGGGRPLIGVPVRTAFPEVAGQGYFELLDEVLATGTPVSLPESRVLLDRDRDGVVEEYFFDLRFEALRDPAGRPYAVVIIAAEVTEQVRARRRTELLQELTVALSATLSAEQVAAVMLERGLPAFGAAGGGVVLRIDRASDDTPAELQVLQMIGFEVDASVGRSRYPLRPGSPGTDAVLAGRPLLLGDRAAWEARYPGLWPTMEAGGFEAYGAIPLRFEERVIGVLTVYFVGPRTFADEDVALLSAFGEQCAQALERARLYTVAESARDDAERARAAAEEANRAKSAFLATMSHELRTPLNAIGGYAELIELGIRGAVTEEQRADLARIQASQRHLLGLINDVLNYAKLETGAVRYDLEAVPVDEALRAAQELVIPQARAKGLTLTVDAGAPAPRVRADAEKLRQILANLLSNAVKFTPAGGTIALCARAEGDAAGAAVRVRVRDTGIGIPADRLDAIFEPFVQVRSDLTRTAEGTGLGLAISRDLARGMGGDLTAESAPGAGSTFTLTLPAAR</sequence>
<evidence type="ECO:0000313" key="8">
    <source>
        <dbReference type="Proteomes" id="UP001161325"/>
    </source>
</evidence>
<dbReference type="InterPro" id="IPR029016">
    <property type="entry name" value="GAF-like_dom_sf"/>
</dbReference>
<dbReference type="SMART" id="SM00388">
    <property type="entry name" value="HisKA"/>
    <property type="match status" value="1"/>
</dbReference>
<dbReference type="Pfam" id="PF13185">
    <property type="entry name" value="GAF_2"/>
    <property type="match status" value="1"/>
</dbReference>
<dbReference type="InterPro" id="IPR036890">
    <property type="entry name" value="HATPase_C_sf"/>
</dbReference>
<comment type="catalytic activity">
    <reaction evidence="1">
        <text>ATP + protein L-histidine = ADP + protein N-phospho-L-histidine.</text>
        <dbReference type="EC" id="2.7.13.3"/>
    </reaction>
</comment>
<evidence type="ECO:0000256" key="2">
    <source>
        <dbReference type="ARBA" id="ARBA00012438"/>
    </source>
</evidence>
<dbReference type="SMART" id="SM00387">
    <property type="entry name" value="HATPase_c"/>
    <property type="match status" value="1"/>
</dbReference>
<dbReference type="PANTHER" id="PTHR43047">
    <property type="entry name" value="TWO-COMPONENT HISTIDINE PROTEIN KINASE"/>
    <property type="match status" value="1"/>
</dbReference>
<reference evidence="7" key="1">
    <citation type="submission" date="2022-08" db="EMBL/GenBank/DDBJ databases">
        <title>Draft genome sequencing of Roseisolibacter agri AW1220.</title>
        <authorList>
            <person name="Tobiishi Y."/>
            <person name="Tonouchi A."/>
        </authorList>
    </citation>
    <scope>NUCLEOTIDE SEQUENCE</scope>
    <source>
        <strain evidence="7">AW1220</strain>
    </source>
</reference>
<dbReference type="SUPFAM" id="SSF55781">
    <property type="entry name" value="GAF domain-like"/>
    <property type="match status" value="1"/>
</dbReference>
<dbReference type="InterPro" id="IPR003018">
    <property type="entry name" value="GAF"/>
</dbReference>
<gene>
    <name evidence="7" type="ORF">rosag_34270</name>
</gene>
<dbReference type="RefSeq" id="WP_284351364.1">
    <property type="nucleotide sequence ID" value="NZ_BRXS01000005.1"/>
</dbReference>
<dbReference type="Pfam" id="PF02518">
    <property type="entry name" value="HATPase_c"/>
    <property type="match status" value="1"/>
</dbReference>
<dbReference type="Gene3D" id="3.30.450.40">
    <property type="match status" value="1"/>
</dbReference>
<dbReference type="InterPro" id="IPR003661">
    <property type="entry name" value="HisK_dim/P_dom"/>
</dbReference>
<dbReference type="SMART" id="SM00065">
    <property type="entry name" value="GAF"/>
    <property type="match status" value="1"/>
</dbReference>
<dbReference type="Gene3D" id="1.10.287.130">
    <property type="match status" value="1"/>
</dbReference>
<dbReference type="GO" id="GO:0005886">
    <property type="term" value="C:plasma membrane"/>
    <property type="evidence" value="ECO:0007669"/>
    <property type="project" value="TreeGrafter"/>
</dbReference>
<dbReference type="EC" id="2.7.13.3" evidence="2"/>
<dbReference type="PROSITE" id="PS50109">
    <property type="entry name" value="HIS_KIN"/>
    <property type="match status" value="1"/>
</dbReference>
<evidence type="ECO:0000256" key="3">
    <source>
        <dbReference type="ARBA" id="ARBA00022553"/>
    </source>
</evidence>
<dbReference type="Gene3D" id="3.30.565.10">
    <property type="entry name" value="Histidine kinase-like ATPase, C-terminal domain"/>
    <property type="match status" value="1"/>
</dbReference>
<evidence type="ECO:0000313" key="7">
    <source>
        <dbReference type="EMBL" id="GLC26914.1"/>
    </source>
</evidence>
<dbReference type="InterPro" id="IPR003594">
    <property type="entry name" value="HATPase_dom"/>
</dbReference>
<keyword evidence="5" id="KW-0418">Kinase</keyword>
<dbReference type="FunFam" id="3.30.565.10:FF:000010">
    <property type="entry name" value="Sensor histidine kinase RcsC"/>
    <property type="match status" value="1"/>
</dbReference>
<keyword evidence="3" id="KW-0597">Phosphoprotein</keyword>
<dbReference type="AlphaFoldDB" id="A0AA37Q5F2"/>
<evidence type="ECO:0000256" key="4">
    <source>
        <dbReference type="ARBA" id="ARBA00022679"/>
    </source>
</evidence>
<organism evidence="7 8">
    <name type="scientific">Roseisolibacter agri</name>
    <dbReference type="NCBI Taxonomy" id="2014610"/>
    <lineage>
        <taxon>Bacteria</taxon>
        <taxon>Pseudomonadati</taxon>
        <taxon>Gemmatimonadota</taxon>
        <taxon>Gemmatimonadia</taxon>
        <taxon>Gemmatimonadales</taxon>
        <taxon>Gemmatimonadaceae</taxon>
        <taxon>Roseisolibacter</taxon>
    </lineage>
</organism>
<dbReference type="InterPro" id="IPR004358">
    <property type="entry name" value="Sig_transdc_His_kin-like_C"/>
</dbReference>
<dbReference type="SUPFAM" id="SSF55874">
    <property type="entry name" value="ATPase domain of HSP90 chaperone/DNA topoisomerase II/histidine kinase"/>
    <property type="match status" value="1"/>
</dbReference>
<dbReference type="GO" id="GO:0009927">
    <property type="term" value="F:histidine phosphotransfer kinase activity"/>
    <property type="evidence" value="ECO:0007669"/>
    <property type="project" value="TreeGrafter"/>
</dbReference>